<organism evidence="2 3">
    <name type="scientific">Methylobacterium ajmalii</name>
    <dbReference type="NCBI Taxonomy" id="2738439"/>
    <lineage>
        <taxon>Bacteria</taxon>
        <taxon>Pseudomonadati</taxon>
        <taxon>Pseudomonadota</taxon>
        <taxon>Alphaproteobacteria</taxon>
        <taxon>Hyphomicrobiales</taxon>
        <taxon>Methylobacteriaceae</taxon>
        <taxon>Methylobacterium</taxon>
    </lineage>
</organism>
<feature type="compositionally biased region" description="Basic and acidic residues" evidence="1">
    <location>
        <begin position="194"/>
        <end position="205"/>
    </location>
</feature>
<dbReference type="InterPro" id="IPR050149">
    <property type="entry name" value="Collagen_superfamily"/>
</dbReference>
<evidence type="ECO:0000256" key="1">
    <source>
        <dbReference type="SAM" id="MobiDB-lite"/>
    </source>
</evidence>
<reference evidence="2 3" key="1">
    <citation type="journal article" date="2023" name="PLoS ONE">
        <title>Complete genome assembly of Hawai'i environmental nontuberculous mycobacteria reveals unexpected co-isolation with methylobacteria.</title>
        <authorList>
            <person name="Hendrix J."/>
            <person name="Epperson L.E."/>
            <person name="Tong E.I."/>
            <person name="Chan Y.L."/>
            <person name="Hasan N.A."/>
            <person name="Dawrs S.N."/>
            <person name="Norton G.J."/>
            <person name="Virdi R."/>
            <person name="Crooks J.L."/>
            <person name="Chan E.D."/>
            <person name="Honda J.R."/>
            <person name="Strong M."/>
        </authorList>
    </citation>
    <scope>NUCLEOTIDE SEQUENCE [LARGE SCALE GENOMIC DNA]</scope>
    <source>
        <strain evidence="2 3">NJH_HI04-1</strain>
    </source>
</reference>
<gene>
    <name evidence="2" type="ORF">PUR29_35255</name>
</gene>
<dbReference type="Pfam" id="PF01391">
    <property type="entry name" value="Collagen"/>
    <property type="match status" value="1"/>
</dbReference>
<comment type="caution">
    <text evidence="2">The sequence shown here is derived from an EMBL/GenBank/DDBJ whole genome shotgun (WGS) entry which is preliminary data.</text>
</comment>
<feature type="non-terminal residue" evidence="2">
    <location>
        <position position="689"/>
    </location>
</feature>
<protein>
    <recommendedName>
        <fullName evidence="4">Collagen triple helix repeat-containing protein</fullName>
    </recommendedName>
</protein>
<feature type="compositionally biased region" description="Low complexity" evidence="1">
    <location>
        <begin position="178"/>
        <end position="191"/>
    </location>
</feature>
<evidence type="ECO:0000313" key="3">
    <source>
        <dbReference type="Proteomes" id="UP001407347"/>
    </source>
</evidence>
<accession>A0ABV0A4E0</accession>
<dbReference type="Proteomes" id="UP001407347">
    <property type="component" value="Unassembled WGS sequence"/>
</dbReference>
<dbReference type="EMBL" id="JAQYXP010000006">
    <property type="protein sequence ID" value="MEN3238698.1"/>
    <property type="molecule type" value="Genomic_DNA"/>
</dbReference>
<feature type="region of interest" description="Disordered" evidence="1">
    <location>
        <begin position="113"/>
        <end position="374"/>
    </location>
</feature>
<dbReference type="PANTHER" id="PTHR24023:SF1082">
    <property type="entry name" value="COLLAGEN TRIPLE HELIX REPEAT"/>
    <property type="match status" value="1"/>
</dbReference>
<keyword evidence="3" id="KW-1185">Reference proteome</keyword>
<name>A0ABV0A4E0_9HYPH</name>
<feature type="compositionally biased region" description="Basic and acidic residues" evidence="1">
    <location>
        <begin position="45"/>
        <end position="54"/>
    </location>
</feature>
<dbReference type="InterPro" id="IPR008160">
    <property type="entry name" value="Collagen"/>
</dbReference>
<dbReference type="PANTHER" id="PTHR24023">
    <property type="entry name" value="COLLAGEN ALPHA"/>
    <property type="match status" value="1"/>
</dbReference>
<evidence type="ECO:0000313" key="2">
    <source>
        <dbReference type="EMBL" id="MEN3238698.1"/>
    </source>
</evidence>
<proteinExistence type="predicted"/>
<sequence length="689" mass="71035">MRELLSRLGIEHQWQGTYLRLRGPDDWGPFINLIGETGPQGEQGPRGERGERGETGAQGASTHIRGSLDNPTLLPIGGEPGDLYLMDGTGYGYAAGDGYAWDETRWVNVGKIRGPIGKQGPRGDQGLQGLRGLTGDQGPRGEKGDQGIPGVKGDKGDIGLTGERGVQGEQGPKGDQGVAGTDGLDGADGAPGQKGEKGDRGDTGPKGDQGLQGIQGQKGDKGDIGLTGAKGDQGIQGVPGTNGTNGIDGAKGDKGDQGIQGERGLQGYDGPKGDKGDIGLTGAKGDQGIQGVPGRDGATGLTGAKGDMGPQGIPGVKGDQGVQGIQGIKGDTGAKGDKGDQGVQGPPGTTDAASIYYQDPAPNPGPRSIKDKLDNDVDVSPNAYRNLVVNGDWAPAINAAAVYAAGALRRLRMDGAYPVKSIVTFPAGLRVSGAGIIVGQASSPQTAVVEMIGGSIVTDGFLEIHAGYNWNYSCGVHVYGDQIQYVRMRGINVAGAQLGYRIGDRSKPGAILSETNIEGGHTYGCPRVCEIIGVEGYISIVNPIWSADKMGAPAGSDWGRDGYGILSVIGASVAITGGHCECTQETVGSLFDVQPLAGPSQGMVWGQLWVKNCVTETALMLALGWNPSQVSGPNNTGRRGVLAFSGCRGAHSQDKTAFIYGDTSFDGRILIESDNNWWHPGGNRSEYNV</sequence>
<feature type="compositionally biased region" description="Low complexity" evidence="1">
    <location>
        <begin position="122"/>
        <end position="137"/>
    </location>
</feature>
<feature type="region of interest" description="Disordered" evidence="1">
    <location>
        <begin position="34"/>
        <end position="72"/>
    </location>
</feature>
<evidence type="ECO:0008006" key="4">
    <source>
        <dbReference type="Google" id="ProtNLM"/>
    </source>
</evidence>
<feature type="compositionally biased region" description="Low complexity" evidence="1">
    <location>
        <begin position="206"/>
        <end position="217"/>
    </location>
</feature>